<evidence type="ECO:0000256" key="1">
    <source>
        <dbReference type="SAM" id="SignalP"/>
    </source>
</evidence>
<dbReference type="PANTHER" id="PTHR35889:SF3">
    <property type="entry name" value="F-BOX DOMAIN-CONTAINING PROTEIN"/>
    <property type="match status" value="1"/>
</dbReference>
<feature type="domain" description="Cytochrome C Planctomycete-type" evidence="4">
    <location>
        <begin position="58"/>
        <end position="117"/>
    </location>
</feature>
<feature type="domain" description="DUF1549" evidence="2">
    <location>
        <begin position="187"/>
        <end position="397"/>
    </location>
</feature>
<dbReference type="Proteomes" id="UP000427281">
    <property type="component" value="Chromosome"/>
</dbReference>
<reference evidence="5 6" key="1">
    <citation type="submission" date="2019-09" db="EMBL/GenBank/DDBJ databases">
        <title>Gimesia benthica sp. nov., a novel bacterium isolated from deep-sea water of the Northwest Indian Ocean.</title>
        <authorList>
            <person name="Dai X."/>
        </authorList>
    </citation>
    <scope>NUCLEOTIDE SEQUENCE [LARGE SCALE GENOMIC DNA]</scope>
    <source>
        <strain evidence="5 6">E7</strain>
    </source>
</reference>
<dbReference type="Pfam" id="PF07583">
    <property type="entry name" value="PSCyt2"/>
    <property type="match status" value="1"/>
</dbReference>
<dbReference type="AlphaFoldDB" id="A0A6I6ABV9"/>
<dbReference type="Pfam" id="PF07587">
    <property type="entry name" value="PSD1"/>
    <property type="match status" value="1"/>
</dbReference>
<gene>
    <name evidence="5" type="ORF">F1728_07265</name>
</gene>
<dbReference type="InterPro" id="IPR011429">
    <property type="entry name" value="Cyt_c_Planctomycete-type"/>
</dbReference>
<dbReference type="InterPro" id="IPR011444">
    <property type="entry name" value="DUF1549"/>
</dbReference>
<feature type="domain" description="DUF1553" evidence="3">
    <location>
        <begin position="564"/>
        <end position="815"/>
    </location>
</feature>
<evidence type="ECO:0000259" key="2">
    <source>
        <dbReference type="Pfam" id="PF07583"/>
    </source>
</evidence>
<dbReference type="PANTHER" id="PTHR35889">
    <property type="entry name" value="CYCLOINULO-OLIGOSACCHARIDE FRUCTANOTRANSFERASE-RELATED"/>
    <property type="match status" value="1"/>
</dbReference>
<evidence type="ECO:0000313" key="6">
    <source>
        <dbReference type="Proteomes" id="UP000427281"/>
    </source>
</evidence>
<dbReference type="KEGG" id="gim:F1728_07265"/>
<protein>
    <submittedName>
        <fullName evidence="5">DUF1553 domain-containing protein</fullName>
    </submittedName>
</protein>
<evidence type="ECO:0000313" key="5">
    <source>
        <dbReference type="EMBL" id="QGQ22489.1"/>
    </source>
</evidence>
<keyword evidence="6" id="KW-1185">Reference proteome</keyword>
<dbReference type="EMBL" id="CP043930">
    <property type="protein sequence ID" value="QGQ22489.1"/>
    <property type="molecule type" value="Genomic_DNA"/>
</dbReference>
<dbReference type="Pfam" id="PF07635">
    <property type="entry name" value="PSCyt1"/>
    <property type="match status" value="1"/>
</dbReference>
<organism evidence="5 6">
    <name type="scientific">Gimesia benthica</name>
    <dbReference type="NCBI Taxonomy" id="2608982"/>
    <lineage>
        <taxon>Bacteria</taxon>
        <taxon>Pseudomonadati</taxon>
        <taxon>Planctomycetota</taxon>
        <taxon>Planctomycetia</taxon>
        <taxon>Planctomycetales</taxon>
        <taxon>Planctomycetaceae</taxon>
        <taxon>Gimesia</taxon>
    </lineage>
</organism>
<name>A0A6I6ABV9_9PLAN</name>
<proteinExistence type="predicted"/>
<accession>A0A6I6ABV9</accession>
<dbReference type="InterPro" id="IPR022655">
    <property type="entry name" value="DUF1553"/>
</dbReference>
<feature type="chain" id="PRO_5026337671" evidence="1">
    <location>
        <begin position="33"/>
        <end position="855"/>
    </location>
</feature>
<evidence type="ECO:0000259" key="4">
    <source>
        <dbReference type="Pfam" id="PF07635"/>
    </source>
</evidence>
<evidence type="ECO:0000259" key="3">
    <source>
        <dbReference type="Pfam" id="PF07587"/>
    </source>
</evidence>
<sequence length="855" mass="97228">MKGSTMTKQNQIQTASIVTIAVLLLLCSSLSAAEPAPSRDQQLEFFELHIRPVLIDKCADCHTGDADAESPLALQSRADLLKGGDFGPAIVPGKPQASLLFQSIQRTHKELKMPPDEEDKLNAETLGHFKRWIEWGAPWPEEKTKARPTTTDTKSAEKLTTSHWCFLPRKEVTPPEIDDPHWSNTAIDRFIYARLQTEQLTPVPLADRRTMIRRATFDLTGLPPTPQEITDFLNDPAADETAFATVVDRLLASPAYGERWGRHWLDVARYADTQGDVGDFPIPGAYLYRNWVIDALNADLPYDQFLTAQLAGDILSQQESDPARARQLKIATGFIALSRRFGNTRFEDQHLTIDDTIDTIGRGLMGVTLKCARCHDHKFDPMLATDYYGLYGIFESTLYPSMGASNQPSPTQLVSAENTPGSQQKINDYWKLLSHYQHQIRNHFRPWLKPTLKEYKQVAAKIEQAKQAGKPFDKLEARRQKLLAMHKGKFRELMLHGLPWLKQEKARLVKQPPVEMLYAVIDGKPHHSRLHRRGDPENQGDVVPRQFISVISKSKPSLDKQHSGRLELARWLTDPEHPLTARVMVNRLWYHHFGQGLVKTVDNFGVLGEAPSHPELLDYLASQLIAHQWSLKALHRQIMLTRVYRLDSRDQPENSRRDPDNVYLWKHTRRRLDAESIRDAMLFVSGELDREQGGPHPFIPWHKKGYSLNGPFHEVYETNKRSVYLMTQRLYKHPFLGRFNGPETNETSGSRHSSHLPTQALYLLNAPLVPRQAAALAQRIEQTYSTPAEQVELAWQLVYGRSPTKSEQADALEFLKAYQAQLAAEQTQDSATEVPSAWTGLAKVLLTSNEFFFID</sequence>
<keyword evidence="1" id="KW-0732">Signal</keyword>
<feature type="signal peptide" evidence="1">
    <location>
        <begin position="1"/>
        <end position="32"/>
    </location>
</feature>